<reference evidence="1 2" key="1">
    <citation type="submission" date="2023-05" db="EMBL/GenBank/DDBJ databases">
        <title>B98-5 Cell Line De Novo Hybrid Assembly: An Optical Mapping Approach.</title>
        <authorList>
            <person name="Kananen K."/>
            <person name="Auerbach J.A."/>
            <person name="Kautto E."/>
            <person name="Blachly J.S."/>
        </authorList>
    </citation>
    <scope>NUCLEOTIDE SEQUENCE [LARGE SCALE GENOMIC DNA]</scope>
    <source>
        <strain evidence="1">B95-8</strain>
        <tissue evidence="1">Cell line</tissue>
    </source>
</reference>
<gene>
    <name evidence="1" type="ORF">P7K49_002832</name>
</gene>
<comment type="caution">
    <text evidence="1">The sequence shown here is derived from an EMBL/GenBank/DDBJ whole genome shotgun (WGS) entry which is preliminary data.</text>
</comment>
<feature type="non-terminal residue" evidence="1">
    <location>
        <position position="1"/>
    </location>
</feature>
<protein>
    <submittedName>
        <fullName evidence="1">Uncharacterized protein</fullName>
    </submittedName>
</protein>
<evidence type="ECO:0000313" key="1">
    <source>
        <dbReference type="EMBL" id="KAK2121446.1"/>
    </source>
</evidence>
<dbReference type="EMBL" id="JASSZA010000001">
    <property type="protein sequence ID" value="KAK2121446.1"/>
    <property type="molecule type" value="Genomic_DNA"/>
</dbReference>
<name>A0ABQ9WJE9_SAGOE</name>
<accession>A0ABQ9WJE9</accession>
<sequence length="54" mass="5721">GLFGQAWVPFPSKDHLQQITEVMTPCWSSVPGAVPATVECPCYSGKSTAPETSP</sequence>
<evidence type="ECO:0000313" key="2">
    <source>
        <dbReference type="Proteomes" id="UP001266305"/>
    </source>
</evidence>
<proteinExistence type="predicted"/>
<keyword evidence="2" id="KW-1185">Reference proteome</keyword>
<dbReference type="Proteomes" id="UP001266305">
    <property type="component" value="Unassembled WGS sequence"/>
</dbReference>
<organism evidence="1 2">
    <name type="scientific">Saguinus oedipus</name>
    <name type="common">Cotton-top tamarin</name>
    <name type="synonym">Oedipomidas oedipus</name>
    <dbReference type="NCBI Taxonomy" id="9490"/>
    <lineage>
        <taxon>Eukaryota</taxon>
        <taxon>Metazoa</taxon>
        <taxon>Chordata</taxon>
        <taxon>Craniata</taxon>
        <taxon>Vertebrata</taxon>
        <taxon>Euteleostomi</taxon>
        <taxon>Mammalia</taxon>
        <taxon>Eutheria</taxon>
        <taxon>Euarchontoglires</taxon>
        <taxon>Primates</taxon>
        <taxon>Haplorrhini</taxon>
        <taxon>Platyrrhini</taxon>
        <taxon>Cebidae</taxon>
        <taxon>Callitrichinae</taxon>
        <taxon>Saguinus</taxon>
    </lineage>
</organism>